<keyword evidence="3" id="KW-1185">Reference proteome</keyword>
<feature type="region of interest" description="Disordered" evidence="1">
    <location>
        <begin position="238"/>
        <end position="258"/>
    </location>
</feature>
<dbReference type="Proteomes" id="UP000249464">
    <property type="component" value="Unassembled WGS sequence"/>
</dbReference>
<gene>
    <name evidence="2" type="primary">BQ5605_C027g10357</name>
    <name evidence="2" type="ORF">BQ5605_C027G10357</name>
</gene>
<name>A0A2X0MQZ8_9BASI</name>
<accession>A0A2X0MQZ8</accession>
<evidence type="ECO:0000313" key="3">
    <source>
        <dbReference type="Proteomes" id="UP000249464"/>
    </source>
</evidence>
<protein>
    <submittedName>
        <fullName evidence="2">BQ5605_C027g10357 protein</fullName>
    </submittedName>
</protein>
<feature type="compositionally biased region" description="Basic and acidic residues" evidence="1">
    <location>
        <begin position="242"/>
        <end position="258"/>
    </location>
</feature>
<reference evidence="2 3" key="1">
    <citation type="submission" date="2016-11" db="EMBL/GenBank/DDBJ databases">
        <authorList>
            <person name="Jaros S."/>
            <person name="Januszkiewicz K."/>
            <person name="Wedrychowicz H."/>
        </authorList>
    </citation>
    <scope>NUCLEOTIDE SEQUENCE [LARGE SCALE GENOMIC DNA]</scope>
</reference>
<organism evidence="2 3">
    <name type="scientific">Microbotryum silenes-dioicae</name>
    <dbReference type="NCBI Taxonomy" id="796604"/>
    <lineage>
        <taxon>Eukaryota</taxon>
        <taxon>Fungi</taxon>
        <taxon>Dikarya</taxon>
        <taxon>Basidiomycota</taxon>
        <taxon>Pucciniomycotina</taxon>
        <taxon>Microbotryomycetes</taxon>
        <taxon>Microbotryales</taxon>
        <taxon>Microbotryaceae</taxon>
        <taxon>Microbotryum</taxon>
    </lineage>
</organism>
<proteinExistence type="predicted"/>
<evidence type="ECO:0000256" key="1">
    <source>
        <dbReference type="SAM" id="MobiDB-lite"/>
    </source>
</evidence>
<dbReference type="AlphaFoldDB" id="A0A2X0MQZ8"/>
<sequence>MPEPSAPTRSKGILLRVLINRRECFFPDMMFRFFEYAGRRPKARFYKEAEIIWQAVSEKTWRELEAYSKALLDYCVEIETRLEQRSGWNIFSPQVWAARLELMKFYYGERGLCNDYWKVIRYSGYVLHALRDRFISEYNAKHPELDPPLRRSDNLILRLGSLPSFRSDRVAYFSFPDPRPSGPSGFLEGEQEHLKKHGGIVFDGTSTGLPTDFDVVVDARSNFLPKDDEILGIAALLPGPESESRKTDSERLARFEGD</sequence>
<evidence type="ECO:0000313" key="2">
    <source>
        <dbReference type="EMBL" id="SGZ28508.1"/>
    </source>
</evidence>
<dbReference type="EMBL" id="FQNC01000089">
    <property type="protein sequence ID" value="SGZ28508.1"/>
    <property type="molecule type" value="Genomic_DNA"/>
</dbReference>